<evidence type="ECO:0000256" key="13">
    <source>
        <dbReference type="ARBA" id="ARBA00038302"/>
    </source>
</evidence>
<keyword evidence="7 16" id="KW-0663">Pyridoxal phosphate</keyword>
<dbReference type="InterPro" id="IPR002129">
    <property type="entry name" value="PyrdxlP-dep_de-COase"/>
</dbReference>
<reference evidence="18 19" key="1">
    <citation type="submission" date="2010-05" db="EMBL/GenBank/DDBJ databases">
        <title>The Genome Sequence of Thecamonas trahens ATCC 50062.</title>
        <authorList>
            <consortium name="The Broad Institute Genome Sequencing Platform"/>
            <person name="Russ C."/>
            <person name="Cuomo C."/>
            <person name="Shea T."/>
            <person name="Young S.K."/>
            <person name="Zeng Q."/>
            <person name="Koehrsen M."/>
            <person name="Haas B."/>
            <person name="Borodovsky M."/>
            <person name="Guigo R."/>
            <person name="Alvarado L."/>
            <person name="Berlin A."/>
            <person name="Bochicchio J."/>
            <person name="Borenstein D."/>
            <person name="Chapman S."/>
            <person name="Chen Z."/>
            <person name="Freedman E."/>
            <person name="Gellesch M."/>
            <person name="Goldberg J."/>
            <person name="Griggs A."/>
            <person name="Gujja S."/>
            <person name="Heilman E."/>
            <person name="Heiman D."/>
            <person name="Hepburn T."/>
            <person name="Howarth C."/>
            <person name="Jen D."/>
            <person name="Larson L."/>
            <person name="Mehta T."/>
            <person name="Park D."/>
            <person name="Pearson M."/>
            <person name="Roberts A."/>
            <person name="Saif S."/>
            <person name="Shenoy N."/>
            <person name="Sisk P."/>
            <person name="Stolte C."/>
            <person name="Sykes S."/>
            <person name="Thomson T."/>
            <person name="Walk T."/>
            <person name="White J."/>
            <person name="Yandava C."/>
            <person name="Burger G."/>
            <person name="Gray M.W."/>
            <person name="Holland P.W.H."/>
            <person name="King N."/>
            <person name="Lang F.B.F."/>
            <person name="Roger A.J."/>
            <person name="Ruiz-Trillo I."/>
            <person name="Lander E."/>
            <person name="Nusbaum C."/>
        </authorList>
    </citation>
    <scope>NUCLEOTIDE SEQUENCE [LARGE SCALE GENOMIC DNA]</scope>
    <source>
        <strain evidence="18 19">ATCC 50062</strain>
    </source>
</reference>
<evidence type="ECO:0000256" key="17">
    <source>
        <dbReference type="RuleBase" id="RU000382"/>
    </source>
</evidence>
<dbReference type="PANTHER" id="PTHR42735">
    <property type="match status" value="1"/>
</dbReference>
<evidence type="ECO:0000256" key="10">
    <source>
        <dbReference type="ARBA" id="ARBA00023098"/>
    </source>
</evidence>
<dbReference type="EMBL" id="GL349441">
    <property type="protein sequence ID" value="KNC56399.1"/>
    <property type="molecule type" value="Genomic_DNA"/>
</dbReference>
<protein>
    <recommendedName>
        <fullName evidence="14">sphinganine-1-phosphate aldolase</fullName>
        <ecNumber evidence="14">4.1.2.27</ecNumber>
    </recommendedName>
    <alternativeName>
        <fullName evidence="15">Sphingosine-1-phosphate aldolase</fullName>
    </alternativeName>
</protein>
<dbReference type="InterPro" id="IPR015422">
    <property type="entry name" value="PyrdxlP-dep_Trfase_small"/>
</dbReference>
<evidence type="ECO:0000256" key="14">
    <source>
        <dbReference type="ARBA" id="ARBA00038965"/>
    </source>
</evidence>
<keyword evidence="8" id="KW-0746">Sphingolipid metabolism</keyword>
<dbReference type="InterPro" id="IPR050477">
    <property type="entry name" value="GrpII_AminoAcid_Decarb"/>
</dbReference>
<dbReference type="GO" id="GO:0005789">
    <property type="term" value="C:endoplasmic reticulum membrane"/>
    <property type="evidence" value="ECO:0007669"/>
    <property type="project" value="UniProtKB-SubCell"/>
</dbReference>
<evidence type="ECO:0000256" key="8">
    <source>
        <dbReference type="ARBA" id="ARBA00022919"/>
    </source>
</evidence>
<keyword evidence="9" id="KW-1133">Transmembrane helix</keyword>
<dbReference type="Pfam" id="PF00282">
    <property type="entry name" value="Pyridoxal_deC"/>
    <property type="match status" value="1"/>
</dbReference>
<dbReference type="Gene3D" id="3.40.640.10">
    <property type="entry name" value="Type I PLP-dependent aspartate aminotransferase-like (Major domain)"/>
    <property type="match status" value="1"/>
</dbReference>
<name>A0A0L0DVQ4_THETB</name>
<evidence type="ECO:0000256" key="16">
    <source>
        <dbReference type="PIRSR" id="PIRSR602129-50"/>
    </source>
</evidence>
<dbReference type="RefSeq" id="XP_013760913.1">
    <property type="nucleotide sequence ID" value="XM_013905459.1"/>
</dbReference>
<dbReference type="GO" id="GO:0030170">
    <property type="term" value="F:pyridoxal phosphate binding"/>
    <property type="evidence" value="ECO:0007669"/>
    <property type="project" value="InterPro"/>
</dbReference>
<evidence type="ECO:0000256" key="2">
    <source>
        <dbReference type="ARBA" id="ARBA00004389"/>
    </source>
</evidence>
<dbReference type="Gene3D" id="3.90.1150.10">
    <property type="entry name" value="Aspartate Aminotransferase, domain 1"/>
    <property type="match status" value="1"/>
</dbReference>
<keyword evidence="5" id="KW-0812">Transmembrane</keyword>
<comment type="similarity">
    <text evidence="13">Belongs to the group II decarboxylase family. Sphingosine-1-phosphate lyase subfamily.</text>
</comment>
<comment type="pathway">
    <text evidence="4">Sphingolipid metabolism.</text>
</comment>
<dbReference type="Gene3D" id="6.10.140.2150">
    <property type="match status" value="1"/>
</dbReference>
<dbReference type="InterPro" id="IPR015424">
    <property type="entry name" value="PyrdxlP-dep_Trfase"/>
</dbReference>
<feature type="modified residue" description="N6-(pyridoxal phosphate)lysine" evidence="16">
    <location>
        <position position="361"/>
    </location>
</feature>
<dbReference type="AlphaFoldDB" id="A0A0L0DVQ4"/>
<keyword evidence="11" id="KW-0472">Membrane</keyword>
<sequence length="560" mass="59073">METVASTLSSTLSSSWEALHAHPVAGVACTWLAWALAQPVVVGLQRVLLALFFFRLLRQLVRLATNADARSAALGAVLRSVRGMPGLAGVVAAEQAKTLKEIEAVVLGETSDAMQALPVYTSLPPSGLPLAEIESTMAVLTSEQKMYEGKKAFGGIYHEAGGKVSKATMAAYQAFTYSNALYPMLFPGLRKFEAEVVAMSASMMCGGPEACGTMTSGGTESLIMAIKTYRDMALATRGITAPELVIPLSAHPALNKGAHLLGVKLVVVPLGPDFRADVSAFAAALSSNTIMAVASAPGYPHGVIDPVEEMAAIAADRGIPLHVDTCLGGYLLPFLKAEGRLGPNFDFSVPGVTSMSADLHKYGCAHKGASVILYASPEIRKHQYFQATTWPGGLYCSPSFAGSRPGGTIAAAWAAMVAQGWDGYVAAANEIHDAFEALVDGINAIDGLRVLGEPDAAVIAFDSDDPAVNILQVADEMTARKWDLTRLIKPTCVHWMIGGRQTDLVEPMLADLRESVAEARAHPERASEGMAGIYGMAGTIPDRTVVDELLTGFMDIILKP</sequence>
<comment type="pathway">
    <text evidence="3">Lipid metabolism; sphingolipid metabolism.</text>
</comment>
<evidence type="ECO:0000256" key="5">
    <source>
        <dbReference type="ARBA" id="ARBA00022692"/>
    </source>
</evidence>
<dbReference type="GeneID" id="25562052"/>
<keyword evidence="10" id="KW-0443">Lipid metabolism</keyword>
<evidence type="ECO:0000256" key="4">
    <source>
        <dbReference type="ARBA" id="ARBA00004991"/>
    </source>
</evidence>
<dbReference type="EC" id="4.1.2.27" evidence="14"/>
<dbReference type="STRING" id="461836.A0A0L0DVQ4"/>
<dbReference type="OrthoDB" id="10254570at2759"/>
<evidence type="ECO:0000313" key="19">
    <source>
        <dbReference type="Proteomes" id="UP000054408"/>
    </source>
</evidence>
<comment type="cofactor">
    <cofactor evidence="1 16 17">
        <name>pyridoxal 5'-phosphate</name>
        <dbReference type="ChEBI" id="CHEBI:597326"/>
    </cofactor>
</comment>
<dbReference type="FunFam" id="3.40.640.10:FF:000020">
    <property type="entry name" value="sphingosine-1-phosphate lyase 1"/>
    <property type="match status" value="1"/>
</dbReference>
<dbReference type="PANTHER" id="PTHR42735:SF6">
    <property type="entry name" value="SPHINGOSINE-1-PHOSPHATE LYASE 1"/>
    <property type="match status" value="1"/>
</dbReference>
<dbReference type="eggNOG" id="KOG1383">
    <property type="taxonomic scope" value="Eukaryota"/>
</dbReference>
<dbReference type="GO" id="GO:0019752">
    <property type="term" value="P:carboxylic acid metabolic process"/>
    <property type="evidence" value="ECO:0007669"/>
    <property type="project" value="InterPro"/>
</dbReference>
<evidence type="ECO:0000256" key="12">
    <source>
        <dbReference type="ARBA" id="ARBA00023239"/>
    </source>
</evidence>
<gene>
    <name evidence="18" type="ORF">AMSG_02369</name>
</gene>
<evidence type="ECO:0000256" key="7">
    <source>
        <dbReference type="ARBA" id="ARBA00022898"/>
    </source>
</evidence>
<keyword evidence="6" id="KW-0256">Endoplasmic reticulum</keyword>
<evidence type="ECO:0000256" key="1">
    <source>
        <dbReference type="ARBA" id="ARBA00001933"/>
    </source>
</evidence>
<organism evidence="18 19">
    <name type="scientific">Thecamonas trahens ATCC 50062</name>
    <dbReference type="NCBI Taxonomy" id="461836"/>
    <lineage>
        <taxon>Eukaryota</taxon>
        <taxon>Apusozoa</taxon>
        <taxon>Apusomonadida</taxon>
        <taxon>Apusomonadidae</taxon>
        <taxon>Thecamonas</taxon>
    </lineage>
</organism>
<accession>A0A0L0DVQ4</accession>
<dbReference type="OMA" id="AFWQLRG"/>
<evidence type="ECO:0000256" key="11">
    <source>
        <dbReference type="ARBA" id="ARBA00023136"/>
    </source>
</evidence>
<dbReference type="InterPro" id="IPR015421">
    <property type="entry name" value="PyrdxlP-dep_Trfase_major"/>
</dbReference>
<evidence type="ECO:0000256" key="15">
    <source>
        <dbReference type="ARBA" id="ARBA00042568"/>
    </source>
</evidence>
<dbReference type="SUPFAM" id="SSF53383">
    <property type="entry name" value="PLP-dependent transferases"/>
    <property type="match status" value="1"/>
</dbReference>
<dbReference type="GO" id="GO:0030149">
    <property type="term" value="P:sphingolipid catabolic process"/>
    <property type="evidence" value="ECO:0007669"/>
    <property type="project" value="TreeGrafter"/>
</dbReference>
<dbReference type="GO" id="GO:0008117">
    <property type="term" value="F:sphinganine-1-phosphate aldolase activity"/>
    <property type="evidence" value="ECO:0007669"/>
    <property type="project" value="UniProtKB-EC"/>
</dbReference>
<proteinExistence type="inferred from homology"/>
<evidence type="ECO:0000256" key="9">
    <source>
        <dbReference type="ARBA" id="ARBA00022989"/>
    </source>
</evidence>
<evidence type="ECO:0000256" key="3">
    <source>
        <dbReference type="ARBA" id="ARBA00004760"/>
    </source>
</evidence>
<keyword evidence="19" id="KW-1185">Reference proteome</keyword>
<evidence type="ECO:0000256" key="6">
    <source>
        <dbReference type="ARBA" id="ARBA00022824"/>
    </source>
</evidence>
<comment type="subcellular location">
    <subcellularLocation>
        <location evidence="2">Endoplasmic reticulum membrane</location>
        <topology evidence="2">Single-pass membrane protein</topology>
    </subcellularLocation>
</comment>
<dbReference type="FunFam" id="6.10.140.2150:FF:000001">
    <property type="entry name" value="Sphingosine-1-phosphate lyase 1"/>
    <property type="match status" value="1"/>
</dbReference>
<dbReference type="Proteomes" id="UP000054408">
    <property type="component" value="Unassembled WGS sequence"/>
</dbReference>
<evidence type="ECO:0000313" key="18">
    <source>
        <dbReference type="EMBL" id="KNC56399.1"/>
    </source>
</evidence>
<keyword evidence="12 17" id="KW-0456">Lyase</keyword>